<evidence type="ECO:0000256" key="5">
    <source>
        <dbReference type="PROSITE-ProRule" id="PRU10137"/>
    </source>
</evidence>
<reference evidence="8 9" key="1">
    <citation type="submission" date="2008-04" db="EMBL/GenBank/DDBJ databases">
        <title>Complete sequence of plasmid1 of Natranaerobius thermophilus JW/NM-WN-LF.</title>
        <authorList>
            <consortium name="US DOE Joint Genome Institute"/>
            <person name="Copeland A."/>
            <person name="Lucas S."/>
            <person name="Lapidus A."/>
            <person name="Glavina del Rio T."/>
            <person name="Dalin E."/>
            <person name="Tice H."/>
            <person name="Bruce D."/>
            <person name="Goodwin L."/>
            <person name="Pitluck S."/>
            <person name="Chertkov O."/>
            <person name="Brettin T."/>
            <person name="Detter J.C."/>
            <person name="Han C."/>
            <person name="Kuske C.R."/>
            <person name="Schmutz J."/>
            <person name="Larimer F."/>
            <person name="Land M."/>
            <person name="Hauser L."/>
            <person name="Kyrpides N."/>
            <person name="Lykidis A."/>
            <person name="Mesbah N.M."/>
            <person name="Wiegel J."/>
        </authorList>
    </citation>
    <scope>NUCLEOTIDE SEQUENCE [LARGE SCALE GENOMIC DNA]</scope>
    <source>
        <strain evidence="9">ATCC BAA-1301 / DSM 18059 / JW/NM-WN-LF</strain>
        <plasmid evidence="8 9">pNTHE01</plasmid>
    </source>
</reference>
<dbReference type="PANTHER" id="PTHR30461">
    <property type="entry name" value="DNA-INVERTASE FROM LAMBDOID PROPHAGE"/>
    <property type="match status" value="1"/>
</dbReference>
<dbReference type="InterPro" id="IPR050639">
    <property type="entry name" value="SSR_resolvase"/>
</dbReference>
<evidence type="ECO:0000256" key="3">
    <source>
        <dbReference type="ARBA" id="ARBA00023172"/>
    </source>
</evidence>
<dbReference type="Pfam" id="PF00239">
    <property type="entry name" value="Resolvase"/>
    <property type="match status" value="1"/>
</dbReference>
<dbReference type="AlphaFoldDB" id="B2A8P5"/>
<dbReference type="KEGG" id="nth:Nther_2949"/>
<proteinExistence type="predicted"/>
<evidence type="ECO:0000256" key="4">
    <source>
        <dbReference type="PIRSR" id="PIRSR606118-50"/>
    </source>
</evidence>
<evidence type="ECO:0000313" key="8">
    <source>
        <dbReference type="EMBL" id="ACB86494.1"/>
    </source>
</evidence>
<sequence length="202" mass="23989">MNNYYGYIRVSTDEQNESRQLQALKQFEKDHEVKLTIFMDKLTGKCFSEREQYQALKKVVAPGDVIVIKELDRLGRTYDQIKQELTEFRNINVQVVILDLPTFTDVKDQKLGKLLNNLMVELLSYFAEKEHERITERVREGVRQAQKEGKPIGRPKRKLPKNFSKWYPEWKNGDMTAVEFARIMGVSKPTIYRYIRHYENHN</sequence>
<dbReference type="CDD" id="cd03768">
    <property type="entry name" value="SR_ResInv"/>
    <property type="match status" value="1"/>
</dbReference>
<feature type="domain" description="Resolvase/invertase-type recombinase catalytic" evidence="7">
    <location>
        <begin position="3"/>
        <end position="149"/>
    </location>
</feature>
<organism evidence="8 9">
    <name type="scientific">Natranaerobius thermophilus (strain ATCC BAA-1301 / DSM 18059 / JW/NM-WN-LF)</name>
    <dbReference type="NCBI Taxonomy" id="457570"/>
    <lineage>
        <taxon>Bacteria</taxon>
        <taxon>Bacillati</taxon>
        <taxon>Bacillota</taxon>
        <taxon>Clostridia</taxon>
        <taxon>Natranaerobiales</taxon>
        <taxon>Natranaerobiaceae</taxon>
        <taxon>Natranaerobius</taxon>
    </lineage>
</organism>
<feature type="compositionally biased region" description="Basic and acidic residues" evidence="6">
    <location>
        <begin position="141"/>
        <end position="151"/>
    </location>
</feature>
<keyword evidence="8" id="KW-0614">Plasmid</keyword>
<geneLocation type="plasmid" evidence="8 9">
    <name>pNTHE01</name>
</geneLocation>
<reference evidence="8 9" key="2">
    <citation type="journal article" date="2011" name="J. Bacteriol.">
        <title>Complete genome sequence of the anaerobic, halophilic alkalithermophile Natranaerobius thermophilus JW/NM-WN-LF.</title>
        <authorList>
            <person name="Zhao B."/>
            <person name="Mesbah N.M."/>
            <person name="Dalin E."/>
            <person name="Goodwin L."/>
            <person name="Nolan M."/>
            <person name="Pitluck S."/>
            <person name="Chertkov O."/>
            <person name="Brettin T.S."/>
            <person name="Han J."/>
            <person name="Larimer F.W."/>
            <person name="Land M.L."/>
            <person name="Hauser L."/>
            <person name="Kyrpides N."/>
            <person name="Wiegel J."/>
        </authorList>
    </citation>
    <scope>NUCLEOTIDE SEQUENCE [LARGE SCALE GENOMIC DNA]</scope>
    <source>
        <strain evidence="9">ATCC BAA-1301 / DSM 18059 / JW/NM-WN-LF</strain>
        <plasmid evidence="8 9">pNTHE01</plasmid>
    </source>
</reference>
<dbReference type="Gene3D" id="3.40.50.1390">
    <property type="entry name" value="Resolvase, N-terminal catalytic domain"/>
    <property type="match status" value="1"/>
</dbReference>
<dbReference type="GO" id="GO:0003677">
    <property type="term" value="F:DNA binding"/>
    <property type="evidence" value="ECO:0007669"/>
    <property type="project" value="UniProtKB-KW"/>
</dbReference>
<dbReference type="InterPro" id="IPR036162">
    <property type="entry name" value="Resolvase-like_N_sf"/>
</dbReference>
<dbReference type="PROSITE" id="PS00398">
    <property type="entry name" value="RECOMBINASES_2"/>
    <property type="match status" value="1"/>
</dbReference>
<dbReference type="SMART" id="SM00857">
    <property type="entry name" value="Resolvase"/>
    <property type="match status" value="1"/>
</dbReference>
<dbReference type="GO" id="GO:0000150">
    <property type="term" value="F:DNA strand exchange activity"/>
    <property type="evidence" value="ECO:0007669"/>
    <property type="project" value="InterPro"/>
</dbReference>
<dbReference type="PANTHER" id="PTHR30461:SF2">
    <property type="entry name" value="SERINE RECOMBINASE PINE-RELATED"/>
    <property type="match status" value="1"/>
</dbReference>
<dbReference type="OrthoDB" id="9797501at2"/>
<evidence type="ECO:0000259" key="7">
    <source>
        <dbReference type="PROSITE" id="PS51736"/>
    </source>
</evidence>
<dbReference type="GO" id="GO:0015074">
    <property type="term" value="P:DNA integration"/>
    <property type="evidence" value="ECO:0007669"/>
    <property type="project" value="UniProtKB-KW"/>
</dbReference>
<gene>
    <name evidence="8" type="ordered locus">Nther_2949</name>
</gene>
<dbReference type="SUPFAM" id="SSF53041">
    <property type="entry name" value="Resolvase-like"/>
    <property type="match status" value="1"/>
</dbReference>
<name>B2A8P5_NATTJ</name>
<keyword evidence="3" id="KW-0233">DNA recombination</keyword>
<evidence type="ECO:0000256" key="2">
    <source>
        <dbReference type="ARBA" id="ARBA00023125"/>
    </source>
</evidence>
<evidence type="ECO:0000256" key="6">
    <source>
        <dbReference type="SAM" id="MobiDB-lite"/>
    </source>
</evidence>
<protein>
    <submittedName>
        <fullName evidence="8">Resolvase domain</fullName>
    </submittedName>
</protein>
<dbReference type="PROSITE" id="PS00397">
    <property type="entry name" value="RECOMBINASES_1"/>
    <property type="match status" value="1"/>
</dbReference>
<dbReference type="EMBL" id="CP001035">
    <property type="protein sequence ID" value="ACB86494.1"/>
    <property type="molecule type" value="Genomic_DNA"/>
</dbReference>
<feature type="active site" description="O-(5'-phospho-DNA)-serine intermediate" evidence="4 5">
    <location>
        <position position="11"/>
    </location>
</feature>
<evidence type="ECO:0000313" key="9">
    <source>
        <dbReference type="Proteomes" id="UP000001683"/>
    </source>
</evidence>
<dbReference type="PROSITE" id="PS51736">
    <property type="entry name" value="RECOMBINASES_3"/>
    <property type="match status" value="1"/>
</dbReference>
<dbReference type="InterPro" id="IPR006118">
    <property type="entry name" value="Recombinase_CS"/>
</dbReference>
<dbReference type="Proteomes" id="UP000001683">
    <property type="component" value="Plasmid pNTHE01"/>
</dbReference>
<keyword evidence="1" id="KW-0229">DNA integration</keyword>
<keyword evidence="2" id="KW-0238">DNA-binding</keyword>
<dbReference type="InParanoid" id="B2A8P5"/>
<keyword evidence="9" id="KW-1185">Reference proteome</keyword>
<accession>B2A8P5</accession>
<evidence type="ECO:0000256" key="1">
    <source>
        <dbReference type="ARBA" id="ARBA00022908"/>
    </source>
</evidence>
<dbReference type="InterPro" id="IPR006119">
    <property type="entry name" value="Resolv_N"/>
</dbReference>
<dbReference type="HOGENOM" id="CLU_010686_5_1_9"/>
<dbReference type="RefSeq" id="WP_012443520.1">
    <property type="nucleotide sequence ID" value="NC_010715.1"/>
</dbReference>
<feature type="region of interest" description="Disordered" evidence="6">
    <location>
        <begin position="141"/>
        <end position="160"/>
    </location>
</feature>